<evidence type="ECO:0000313" key="2">
    <source>
        <dbReference type="EMBL" id="CAG9621877.1"/>
    </source>
</evidence>
<accession>A0ABN8AEF2</accession>
<dbReference type="Proteomes" id="UP000789833">
    <property type="component" value="Unassembled WGS sequence"/>
</dbReference>
<comment type="caution">
    <text evidence="2">The sequence shown here is derived from an EMBL/GenBank/DDBJ whole genome shotgun (WGS) entry which is preliminary data.</text>
</comment>
<dbReference type="EMBL" id="CAKJTJ010000014">
    <property type="protein sequence ID" value="CAG9621877.1"/>
    <property type="molecule type" value="Genomic_DNA"/>
</dbReference>
<protein>
    <submittedName>
        <fullName evidence="2">Uncharacterized protein</fullName>
    </submittedName>
</protein>
<evidence type="ECO:0000256" key="1">
    <source>
        <dbReference type="SAM" id="Phobius"/>
    </source>
</evidence>
<gene>
    <name evidence="2" type="ORF">BACCIP111883_02668</name>
</gene>
<keyword evidence="1" id="KW-0472">Membrane</keyword>
<name>A0ABN8AEF2_9BACI</name>
<keyword evidence="1" id="KW-0812">Transmembrane</keyword>
<organism evidence="2 3">
    <name type="scientific">Sutcliffiella rhizosphaerae</name>
    <dbReference type="NCBI Taxonomy" id="2880967"/>
    <lineage>
        <taxon>Bacteria</taxon>
        <taxon>Bacillati</taxon>
        <taxon>Bacillota</taxon>
        <taxon>Bacilli</taxon>
        <taxon>Bacillales</taxon>
        <taxon>Bacillaceae</taxon>
        <taxon>Sutcliffiella</taxon>
    </lineage>
</organism>
<dbReference type="RefSeq" id="WP_230501847.1">
    <property type="nucleotide sequence ID" value="NZ_CAKJTJ010000014.1"/>
</dbReference>
<feature type="transmembrane region" description="Helical" evidence="1">
    <location>
        <begin position="56"/>
        <end position="89"/>
    </location>
</feature>
<keyword evidence="1" id="KW-1133">Transmembrane helix</keyword>
<proteinExistence type="predicted"/>
<keyword evidence="3" id="KW-1185">Reference proteome</keyword>
<sequence length="162" mass="19573">MELYCVKHKQILVERYINGEKKIEPYCVDCEIEQKYQLHSKINSQESTFRKTTKLYLVVAVLFSFIVLVMPLSITVKVIVWIILLLMCLKKLLNHFLSSAIFENGYESNDIRAKILNQSSIQENEVAQRKRQWKKDFLQLNKGKKWTQEDWEWYLRQYYRKD</sequence>
<reference evidence="2 3" key="1">
    <citation type="submission" date="2021-10" db="EMBL/GenBank/DDBJ databases">
        <authorList>
            <person name="Criscuolo A."/>
        </authorList>
    </citation>
    <scope>NUCLEOTIDE SEQUENCE [LARGE SCALE GENOMIC DNA]</scope>
    <source>
        <strain evidence="3">CIP 111883</strain>
    </source>
</reference>
<evidence type="ECO:0000313" key="3">
    <source>
        <dbReference type="Proteomes" id="UP000789833"/>
    </source>
</evidence>